<sequence>MSSFPVDPKGIYFVTIATILGTGVLGLPVTLSKSGVYPFLVSFLLGFFFQALLIVFFVDLLQRAHAAQLLNKKEEGADFEAVPLTELDYDTFSEADDETETSDAVLAGHVILPKESEVQAPNLHLLAELFLCCGMRQFFDLVILLQFISLLICYALAGSEAYAQVIGIPFIYVIPVFCWVLTAAIVFALQLIQPIVSILTFAKGSLLLGTVIVTFIVGSEIHHEIDNDFTYIGAPFLMGTVALGGVINVMPMLYGKVAPVRSQVRGFRTAVLAGLGTCAILNILWCWSVLDIVPQLNSCFSYNMKENNTFHIMTGQATQQRMLCYHNLSLEEAEKNGEISTIPLTKIIQSLYPSFSWVALLVELFIMISITVSYLTIGAALHHTLSGIVSSFWTSSNSKYSPQSGRCKGCSKQCLVASVLSLVAFTLVFCVAMYNPKSFAIVLEKAVSLLMNLEQGILVYFMIWTSLNTEYIKLRIPLPLPKCVYYMYHLLPVYFGFAVAYDIYVSTHDIIWPQITQYIDDFMTANLTRGNFTTTVSEIMSISTNAMAKDSTYSPLATTENSSIVTLHSQTPMLMTMTNVLTTLTNGVTASIVNSTSP</sequence>
<name>A0A8J1UZU6_OWEFU</name>
<comment type="caution">
    <text evidence="1">The sequence shown here is derived from an EMBL/GenBank/DDBJ whole genome shotgun (WGS) entry which is preliminary data.</text>
</comment>
<dbReference type="Proteomes" id="UP000749559">
    <property type="component" value="Unassembled WGS sequence"/>
</dbReference>
<organism evidence="1 2">
    <name type="scientific">Owenia fusiformis</name>
    <name type="common">Polychaete worm</name>
    <dbReference type="NCBI Taxonomy" id="6347"/>
    <lineage>
        <taxon>Eukaryota</taxon>
        <taxon>Metazoa</taxon>
        <taxon>Spiralia</taxon>
        <taxon>Lophotrochozoa</taxon>
        <taxon>Annelida</taxon>
        <taxon>Polychaeta</taxon>
        <taxon>Sedentaria</taxon>
        <taxon>Canalipalpata</taxon>
        <taxon>Sabellida</taxon>
        <taxon>Oweniida</taxon>
        <taxon>Oweniidae</taxon>
        <taxon>Owenia</taxon>
    </lineage>
</organism>
<proteinExistence type="predicted"/>
<dbReference type="EMBL" id="CAIIXF020000004">
    <property type="protein sequence ID" value="CAH1781706.1"/>
    <property type="molecule type" value="Genomic_DNA"/>
</dbReference>
<dbReference type="PANTHER" id="PTHR16189:SF6">
    <property type="entry name" value="AMINO ACID TRANSPORTER TRANSMEMBRANE DOMAIN-CONTAINING PROTEIN"/>
    <property type="match status" value="1"/>
</dbReference>
<dbReference type="PANTHER" id="PTHR16189">
    <property type="entry name" value="TRANSMEMBRANE PROTEIN 104-RELATED"/>
    <property type="match status" value="1"/>
</dbReference>
<protein>
    <submittedName>
        <fullName evidence="1">Uncharacterized protein</fullName>
    </submittedName>
</protein>
<accession>A0A8J1UZU6</accession>
<gene>
    <name evidence="1" type="ORF">OFUS_LOCUS8254</name>
</gene>
<dbReference type="AlphaFoldDB" id="A0A8J1UZU6"/>
<evidence type="ECO:0000313" key="1">
    <source>
        <dbReference type="EMBL" id="CAH1781706.1"/>
    </source>
</evidence>
<evidence type="ECO:0000313" key="2">
    <source>
        <dbReference type="Proteomes" id="UP000749559"/>
    </source>
</evidence>
<reference evidence="1" key="1">
    <citation type="submission" date="2022-03" db="EMBL/GenBank/DDBJ databases">
        <authorList>
            <person name="Martin C."/>
        </authorList>
    </citation>
    <scope>NUCLEOTIDE SEQUENCE</scope>
</reference>
<keyword evidence="2" id="KW-1185">Reference proteome</keyword>
<dbReference type="OrthoDB" id="19473at2759"/>